<proteinExistence type="predicted"/>
<organism evidence="3">
    <name type="scientific">Albugo laibachii Nc14</name>
    <dbReference type="NCBI Taxonomy" id="890382"/>
    <lineage>
        <taxon>Eukaryota</taxon>
        <taxon>Sar</taxon>
        <taxon>Stramenopiles</taxon>
        <taxon>Oomycota</taxon>
        <taxon>Peronosporomycetes</taxon>
        <taxon>Albuginales</taxon>
        <taxon>Albuginaceae</taxon>
        <taxon>Albugo</taxon>
    </lineage>
</organism>
<reference evidence="3" key="1">
    <citation type="journal article" date="2011" name="PLoS Biol.">
        <title>Gene gain and loss during evolution of obligate parasitism in the white rust pathogen of Arabidopsis thaliana.</title>
        <authorList>
            <person name="Kemen E."/>
            <person name="Gardiner A."/>
            <person name="Schultz-Larsen T."/>
            <person name="Kemen A.C."/>
            <person name="Balmuth A.L."/>
            <person name="Robert-Seilaniantz A."/>
            <person name="Bailey K."/>
            <person name="Holub E."/>
            <person name="Studholme D.J."/>
            <person name="Maclean D."/>
            <person name="Jones J.D."/>
        </authorList>
    </citation>
    <scope>NUCLEOTIDE SEQUENCE</scope>
</reference>
<protein>
    <submittedName>
        <fullName evidence="3">Uncharacterized protein AlNc14C2G295</fullName>
    </submittedName>
</protein>
<gene>
    <name evidence="3" type="primary">AlNc14C2G295</name>
    <name evidence="3" type="ORF">ALNC14_003300</name>
</gene>
<reference evidence="3" key="2">
    <citation type="submission" date="2011-02" db="EMBL/GenBank/DDBJ databases">
        <authorList>
            <person name="MacLean D."/>
        </authorList>
    </citation>
    <scope>NUCLEOTIDE SEQUENCE</scope>
</reference>
<sequence length="625" mass="72155">MLSDTWSHGSKEKTSADDSTQESVQSESKVFANIVAAFLNGQQVMCKHERDELNLKREHLENVRIAMQTTMMHDAMRCSSSRDKHQVQNETVKMQNAENLQLLHELIAEKATRKKCDRKLNENEQESLAMKHQMDDILKESSQIQLENEYLTSKLLVVEQENSIKEEKLKELELKLETQEKSAYEKLDMQKAEWLVASNDERSDAPSEPLTQEKLLQMPTDRSYSDLQDLLHQKSLELVDQSEKNIAMSAKLRVLKQVQQSLLYDVEKARLVLLQGIKSNVDVDASMYKHVTLEELLRLRFQNSEYGRSLPTCSIVEDGNSMTTHKAEKKITETGESPRTYLPHVQPFSVMDTSGKGSRLESEVQLLRSRYKRILELKEKADLDLERALLKVDALQGIKEKYTIISTRDQSRKEVRMNLESQLKETNDKLLALSQHTEKLMLHTNQEAIAKSKLLKSSKSLRNEHRELVLAHTKLQHEYHTQSKTLQVFMEESQLMRDQLQLMDQKVAEMGHKMDWLRSSTQKELKSAHQERDILRAKLLPESVLEFPKTQSVNNAMLRTHSSISSRTPLATADNILNHGRHSYRQKLLDKDANLTSRRYMHIEKSFAIGKSHYGLAKLSNDSVE</sequence>
<accession>F0VZF7</accession>
<feature type="region of interest" description="Disordered" evidence="2">
    <location>
        <begin position="1"/>
        <end position="24"/>
    </location>
</feature>
<evidence type="ECO:0000313" key="3">
    <source>
        <dbReference type="EMBL" id="CCA14187.1"/>
    </source>
</evidence>
<evidence type="ECO:0000256" key="2">
    <source>
        <dbReference type="SAM" id="MobiDB-lite"/>
    </source>
</evidence>
<keyword evidence="1" id="KW-0175">Coiled coil</keyword>
<dbReference type="HOGENOM" id="CLU_437704_0_0_1"/>
<dbReference type="EMBL" id="FR824047">
    <property type="protein sequence ID" value="CCA14187.1"/>
    <property type="molecule type" value="Genomic_DNA"/>
</dbReference>
<dbReference type="AlphaFoldDB" id="F0VZF7"/>
<name>F0VZF7_9STRA</name>
<evidence type="ECO:0000256" key="1">
    <source>
        <dbReference type="SAM" id="Coils"/>
    </source>
</evidence>
<feature type="coiled-coil region" evidence="1">
    <location>
        <begin position="155"/>
        <end position="182"/>
    </location>
</feature>